<dbReference type="PANTHER" id="PTHR20902:SF0">
    <property type="entry name" value="TRAFFICKING PROTEIN PARTICLE COMPLEX SUBUNIT 5"/>
    <property type="match status" value="1"/>
</dbReference>
<keyword evidence="5 7" id="KW-0931">ER-Golgi transport</keyword>
<comment type="caution">
    <text evidence="9">The sequence shown here is derived from an EMBL/GenBank/DDBJ whole genome shotgun (WGS) entry which is preliminary data.</text>
</comment>
<dbReference type="GO" id="GO:1990071">
    <property type="term" value="C:TRAPPII protein complex"/>
    <property type="evidence" value="ECO:0007669"/>
    <property type="project" value="TreeGrafter"/>
</dbReference>
<comment type="subunit">
    <text evidence="7">Part of the multisubunit TRAPP (transport protein particle) complex.</text>
</comment>
<comment type="similarity">
    <text evidence="2 7">Belongs to the TRAPP small subunits family. BET3 subfamily.</text>
</comment>
<dbReference type="InterPro" id="IPR007194">
    <property type="entry name" value="TRAPP_component"/>
</dbReference>
<dbReference type="SUPFAM" id="SSF111126">
    <property type="entry name" value="Ligand-binding domain in the NO signalling and Golgi transport"/>
    <property type="match status" value="1"/>
</dbReference>
<proteinExistence type="inferred from homology"/>
<accession>A0A5M8PI03</accession>
<organism evidence="9 10">
    <name type="scientific">Lasallia pustulata</name>
    <dbReference type="NCBI Taxonomy" id="136370"/>
    <lineage>
        <taxon>Eukaryota</taxon>
        <taxon>Fungi</taxon>
        <taxon>Dikarya</taxon>
        <taxon>Ascomycota</taxon>
        <taxon>Pezizomycotina</taxon>
        <taxon>Lecanoromycetes</taxon>
        <taxon>OSLEUM clade</taxon>
        <taxon>Umbilicariomycetidae</taxon>
        <taxon>Umbilicariales</taxon>
        <taxon>Umbilicariaceae</taxon>
        <taxon>Lasallia</taxon>
    </lineage>
</organism>
<dbReference type="EMBL" id="VXIT01000013">
    <property type="protein sequence ID" value="KAA6408486.1"/>
    <property type="molecule type" value="Genomic_DNA"/>
</dbReference>
<keyword evidence="3 7" id="KW-0813">Transport</keyword>
<gene>
    <name evidence="9" type="ORF">FRX48_07568</name>
</gene>
<feature type="compositionally biased region" description="Low complexity" evidence="8">
    <location>
        <begin position="1"/>
        <end position="15"/>
    </location>
</feature>
<evidence type="ECO:0000256" key="6">
    <source>
        <dbReference type="ARBA" id="ARBA00023034"/>
    </source>
</evidence>
<dbReference type="GO" id="GO:0005783">
    <property type="term" value="C:endoplasmic reticulum"/>
    <property type="evidence" value="ECO:0007669"/>
    <property type="project" value="UniProtKB-SubCell"/>
</dbReference>
<evidence type="ECO:0000256" key="8">
    <source>
        <dbReference type="SAM" id="MobiDB-lite"/>
    </source>
</evidence>
<protein>
    <recommendedName>
        <fullName evidence="7">Trafficking protein particle complex subunit</fullName>
    </recommendedName>
</protein>
<name>A0A5M8PI03_9LECA</name>
<evidence type="ECO:0000256" key="3">
    <source>
        <dbReference type="ARBA" id="ARBA00022448"/>
    </source>
</evidence>
<feature type="compositionally biased region" description="Pro residues" evidence="8">
    <location>
        <begin position="32"/>
        <end position="46"/>
    </location>
</feature>
<evidence type="ECO:0000256" key="2">
    <source>
        <dbReference type="ARBA" id="ARBA00006218"/>
    </source>
</evidence>
<dbReference type="PIRSF" id="PIRSF017479">
    <property type="entry name" value="TRAPP_I_complex_Trs31"/>
    <property type="match status" value="1"/>
</dbReference>
<dbReference type="GO" id="GO:0006888">
    <property type="term" value="P:endoplasmic reticulum to Golgi vesicle-mediated transport"/>
    <property type="evidence" value="ECO:0007669"/>
    <property type="project" value="TreeGrafter"/>
</dbReference>
<feature type="region of interest" description="Disordered" evidence="8">
    <location>
        <begin position="1"/>
        <end position="52"/>
    </location>
</feature>
<dbReference type="OrthoDB" id="10254842at2759"/>
<dbReference type="PANTHER" id="PTHR20902">
    <property type="entry name" value="41-2 PROTEIN ANTIGEN-RELATED"/>
    <property type="match status" value="1"/>
</dbReference>
<evidence type="ECO:0000313" key="9">
    <source>
        <dbReference type="EMBL" id="KAA6408486.1"/>
    </source>
</evidence>
<comment type="subcellular location">
    <subcellularLocation>
        <location evidence="1">Endoplasmic reticulum</location>
    </subcellularLocation>
    <subcellularLocation>
        <location evidence="7">Golgi apparatus</location>
        <location evidence="7">cis-Golgi network</location>
    </subcellularLocation>
</comment>
<evidence type="ECO:0000256" key="1">
    <source>
        <dbReference type="ARBA" id="ARBA00004240"/>
    </source>
</evidence>
<evidence type="ECO:0000313" key="10">
    <source>
        <dbReference type="Proteomes" id="UP000324767"/>
    </source>
</evidence>
<dbReference type="AlphaFoldDB" id="A0A5M8PI03"/>
<sequence length="241" mass="26513">MSITANPIPNSSNPLHLPPAPPTTLQPSPQQQHPPGPTPPPPPPGLRTPSNRKTIYDRHLNRTRTSELSRASFAYLFSEIVTYAQRRVTGIQDLERRLSAQASPLGPRLLPLLLYRSPPRSTPRPHRILALLTFITQPLWRHLFARPADSLEKSTANDNEYMIADNEPLVNTYVSVPKEMSQLNCAAFVAGVLEGVCEAAGLGAQVTAHNAGTELWPGRTVFLVRFEGGVVEREGAVERGR</sequence>
<keyword evidence="6 7" id="KW-0333">Golgi apparatus</keyword>
<evidence type="ECO:0000256" key="7">
    <source>
        <dbReference type="PIRNR" id="PIRNR017479"/>
    </source>
</evidence>
<dbReference type="Gene3D" id="3.30.1380.20">
    <property type="entry name" value="Trafficking protein particle complex subunit 3"/>
    <property type="match status" value="1"/>
</dbReference>
<comment type="function">
    <text evidence="7">Plays a key role in the late stages of endoplasmic reticulum to Golgi traffic.</text>
</comment>
<dbReference type="InterPro" id="IPR016696">
    <property type="entry name" value="TRAPP-I_su5"/>
</dbReference>
<keyword evidence="4 7" id="KW-0256">Endoplasmic reticulum</keyword>
<evidence type="ECO:0000256" key="4">
    <source>
        <dbReference type="ARBA" id="ARBA00022824"/>
    </source>
</evidence>
<dbReference type="GO" id="GO:1990072">
    <property type="term" value="C:TRAPPIII protein complex"/>
    <property type="evidence" value="ECO:0007669"/>
    <property type="project" value="TreeGrafter"/>
</dbReference>
<evidence type="ECO:0000256" key="5">
    <source>
        <dbReference type="ARBA" id="ARBA00022892"/>
    </source>
</evidence>
<dbReference type="InterPro" id="IPR024096">
    <property type="entry name" value="NO_sig/Golgi_transp_ligand-bd"/>
</dbReference>
<dbReference type="GO" id="GO:1990070">
    <property type="term" value="C:TRAPPI protein complex"/>
    <property type="evidence" value="ECO:0007669"/>
    <property type="project" value="TreeGrafter"/>
</dbReference>
<dbReference type="Pfam" id="PF04051">
    <property type="entry name" value="TRAPP"/>
    <property type="match status" value="1"/>
</dbReference>
<reference evidence="9 10" key="1">
    <citation type="submission" date="2019-09" db="EMBL/GenBank/DDBJ databases">
        <title>The hologenome of the rock-dwelling lichen Lasallia pustulata.</title>
        <authorList>
            <person name="Greshake Tzovaras B."/>
            <person name="Segers F."/>
            <person name="Bicker A."/>
            <person name="Dal Grande F."/>
            <person name="Otte J."/>
            <person name="Hankeln T."/>
            <person name="Schmitt I."/>
            <person name="Ebersberger I."/>
        </authorList>
    </citation>
    <scope>NUCLEOTIDE SEQUENCE [LARGE SCALE GENOMIC DNA]</scope>
    <source>
        <strain evidence="9">A1-1</strain>
    </source>
</reference>
<dbReference type="CDD" id="cd14943">
    <property type="entry name" value="TRAPPC5_Trs31"/>
    <property type="match status" value="1"/>
</dbReference>
<dbReference type="Proteomes" id="UP000324767">
    <property type="component" value="Unassembled WGS sequence"/>
</dbReference>